<accession>L0A2T5</accession>
<evidence type="ECO:0000256" key="1">
    <source>
        <dbReference type="ARBA" id="ARBA00005417"/>
    </source>
</evidence>
<feature type="domain" description="ABC transporter" evidence="5">
    <location>
        <begin position="19"/>
        <end position="264"/>
    </location>
</feature>
<dbReference type="PANTHER" id="PTHR42711">
    <property type="entry name" value="ABC TRANSPORTER ATP-BINDING PROTEIN"/>
    <property type="match status" value="1"/>
</dbReference>
<evidence type="ECO:0000313" key="7">
    <source>
        <dbReference type="Proteomes" id="UP000010467"/>
    </source>
</evidence>
<dbReference type="PANTHER" id="PTHR42711:SF5">
    <property type="entry name" value="ABC TRANSPORTER ATP-BINDING PROTEIN NATA"/>
    <property type="match status" value="1"/>
</dbReference>
<dbReference type="eggNOG" id="COG1131">
    <property type="taxonomic scope" value="Bacteria"/>
</dbReference>
<keyword evidence="7" id="KW-1185">Reference proteome</keyword>
<gene>
    <name evidence="6" type="ordered locus">Deipe_2729</name>
</gene>
<dbReference type="Gene3D" id="3.40.50.300">
    <property type="entry name" value="P-loop containing nucleotide triphosphate hydrolases"/>
    <property type="match status" value="1"/>
</dbReference>
<proteinExistence type="inferred from homology"/>
<dbReference type="Pfam" id="PF00005">
    <property type="entry name" value="ABC_tran"/>
    <property type="match status" value="1"/>
</dbReference>
<protein>
    <submittedName>
        <fullName evidence="6">ABC-type multidrug transport system, ATPase component</fullName>
    </submittedName>
</protein>
<evidence type="ECO:0000256" key="2">
    <source>
        <dbReference type="ARBA" id="ARBA00022448"/>
    </source>
</evidence>
<evidence type="ECO:0000256" key="3">
    <source>
        <dbReference type="ARBA" id="ARBA00022741"/>
    </source>
</evidence>
<evidence type="ECO:0000313" key="6">
    <source>
        <dbReference type="EMBL" id="AFZ68193.1"/>
    </source>
</evidence>
<dbReference type="OrthoDB" id="9804819at2"/>
<reference evidence="7" key="1">
    <citation type="submission" date="2012-03" db="EMBL/GenBank/DDBJ databases">
        <title>Complete sequence of chromosome of Deinococcus peraridilitoris DSM 19664.</title>
        <authorList>
            <person name="Lucas S."/>
            <person name="Copeland A."/>
            <person name="Lapidus A."/>
            <person name="Glavina del Rio T."/>
            <person name="Dalin E."/>
            <person name="Tice H."/>
            <person name="Bruce D."/>
            <person name="Goodwin L."/>
            <person name="Pitluck S."/>
            <person name="Peters L."/>
            <person name="Mikhailova N."/>
            <person name="Lu M."/>
            <person name="Kyrpides N."/>
            <person name="Mavromatis K."/>
            <person name="Ivanova N."/>
            <person name="Brettin T."/>
            <person name="Detter J.C."/>
            <person name="Han C."/>
            <person name="Larimer F."/>
            <person name="Land M."/>
            <person name="Hauser L."/>
            <person name="Markowitz V."/>
            <person name="Cheng J.-F."/>
            <person name="Hugenholtz P."/>
            <person name="Woyke T."/>
            <person name="Wu D."/>
            <person name="Pukall R."/>
            <person name="Steenblock K."/>
            <person name="Brambilla E."/>
            <person name="Klenk H.-P."/>
            <person name="Eisen J.A."/>
        </authorList>
    </citation>
    <scope>NUCLEOTIDE SEQUENCE [LARGE SCALE GENOMIC DNA]</scope>
    <source>
        <strain evidence="7">DSM 19664 / LMG 22246 / CIP 109416 / KR-200</strain>
    </source>
</reference>
<dbReference type="Proteomes" id="UP000010467">
    <property type="component" value="Chromosome"/>
</dbReference>
<sequence length="281" mass="31102">MTLVAPEPNVTFDRNETAISVSNLRMTFAKRVGGTLLRPRMQTLPAVDGVSFEVNRGEIFGVLGPNGSGKSTLIRAISTLLIPDGGQVRMFGLDLRKDEAKLRRMLNRVSVDAAFYKKLSPRENLLYSARLYGLNAAEAEARALAILRRLGLRDKAFYEPLEEMSRGMQQKVAIARAFLTAPIIVLLDEPTTGLDPKSRRDVQEFVLELRDQHDATIILTTHDMPEAERLCDRIAFIQGGKFVAQGTASELKARIGPGATLEDAFLELAGDDFIKEVEEKT</sequence>
<dbReference type="HOGENOM" id="CLU_000604_1_2_0"/>
<dbReference type="GO" id="GO:0016887">
    <property type="term" value="F:ATP hydrolysis activity"/>
    <property type="evidence" value="ECO:0007669"/>
    <property type="project" value="InterPro"/>
</dbReference>
<dbReference type="AlphaFoldDB" id="L0A2T5"/>
<keyword evidence="2" id="KW-0813">Transport</keyword>
<dbReference type="STRING" id="937777.Deipe_2729"/>
<comment type="similarity">
    <text evidence="1">Belongs to the ABC transporter superfamily.</text>
</comment>
<dbReference type="PROSITE" id="PS50893">
    <property type="entry name" value="ABC_TRANSPORTER_2"/>
    <property type="match status" value="1"/>
</dbReference>
<organism evidence="6 7">
    <name type="scientific">Deinococcus peraridilitoris (strain DSM 19664 / LMG 22246 / CIP 109416 / KR-200)</name>
    <dbReference type="NCBI Taxonomy" id="937777"/>
    <lineage>
        <taxon>Bacteria</taxon>
        <taxon>Thermotogati</taxon>
        <taxon>Deinococcota</taxon>
        <taxon>Deinococci</taxon>
        <taxon>Deinococcales</taxon>
        <taxon>Deinococcaceae</taxon>
        <taxon>Deinococcus</taxon>
    </lineage>
</organism>
<dbReference type="EMBL" id="CP003382">
    <property type="protein sequence ID" value="AFZ68193.1"/>
    <property type="molecule type" value="Genomic_DNA"/>
</dbReference>
<evidence type="ECO:0000259" key="5">
    <source>
        <dbReference type="PROSITE" id="PS50893"/>
    </source>
</evidence>
<dbReference type="InterPro" id="IPR027417">
    <property type="entry name" value="P-loop_NTPase"/>
</dbReference>
<dbReference type="PATRIC" id="fig|937777.3.peg.2742"/>
<dbReference type="KEGG" id="dpd:Deipe_2729"/>
<keyword evidence="3" id="KW-0547">Nucleotide-binding</keyword>
<dbReference type="RefSeq" id="WP_015236495.1">
    <property type="nucleotide sequence ID" value="NC_019793.1"/>
</dbReference>
<dbReference type="GO" id="GO:0005524">
    <property type="term" value="F:ATP binding"/>
    <property type="evidence" value="ECO:0007669"/>
    <property type="project" value="UniProtKB-KW"/>
</dbReference>
<dbReference type="CDD" id="cd03230">
    <property type="entry name" value="ABC_DR_subfamily_A"/>
    <property type="match status" value="1"/>
</dbReference>
<dbReference type="InterPro" id="IPR003593">
    <property type="entry name" value="AAA+_ATPase"/>
</dbReference>
<dbReference type="SUPFAM" id="SSF52540">
    <property type="entry name" value="P-loop containing nucleoside triphosphate hydrolases"/>
    <property type="match status" value="1"/>
</dbReference>
<dbReference type="SMART" id="SM00382">
    <property type="entry name" value="AAA"/>
    <property type="match status" value="1"/>
</dbReference>
<evidence type="ECO:0000256" key="4">
    <source>
        <dbReference type="ARBA" id="ARBA00022840"/>
    </source>
</evidence>
<keyword evidence="4" id="KW-0067">ATP-binding</keyword>
<name>L0A2T5_DEIPD</name>
<dbReference type="InterPro" id="IPR003439">
    <property type="entry name" value="ABC_transporter-like_ATP-bd"/>
</dbReference>
<dbReference type="InterPro" id="IPR050763">
    <property type="entry name" value="ABC_transporter_ATP-binding"/>
</dbReference>